<evidence type="ECO:0000256" key="2">
    <source>
        <dbReference type="ARBA" id="ARBA00022723"/>
    </source>
</evidence>
<dbReference type="NCBIfam" id="TIGR01696">
    <property type="entry name" value="deoB"/>
    <property type="match status" value="1"/>
</dbReference>
<dbReference type="PIRSF" id="PIRSF001491">
    <property type="entry name" value="Ppentomutase"/>
    <property type="match status" value="1"/>
</dbReference>
<evidence type="ECO:0000256" key="1">
    <source>
        <dbReference type="ARBA" id="ARBA00010373"/>
    </source>
</evidence>
<dbReference type="InterPro" id="IPR024052">
    <property type="entry name" value="Phosphopentomutase_DeoB_cap_sf"/>
</dbReference>
<comment type="function">
    <text evidence="4">Isomerase that catalyzes the conversion of deoxy-ribose 1-phosphate (dRib-1-P) and ribose 1-phosphate (Rib-1-P) to deoxy-ribose 5-phosphate (dRib-5-P) and ribose 5-phosphate (Rib-5-P), respectively.</text>
</comment>
<dbReference type="PANTHER" id="PTHR21110:SF0">
    <property type="entry name" value="PHOSPHOPENTOMUTASE"/>
    <property type="match status" value="1"/>
</dbReference>
<dbReference type="Pfam" id="PF01676">
    <property type="entry name" value="Metalloenzyme"/>
    <property type="match status" value="1"/>
</dbReference>
<keyword evidence="4 7" id="KW-0413">Isomerase</keyword>
<dbReference type="EMBL" id="JAEUXJ010000012">
    <property type="protein sequence ID" value="MBL6458183.1"/>
    <property type="molecule type" value="Genomic_DNA"/>
</dbReference>
<comment type="catalytic activity">
    <reaction evidence="4">
        <text>2-deoxy-alpha-D-ribose 1-phosphate = 2-deoxy-D-ribose 5-phosphate</text>
        <dbReference type="Rhea" id="RHEA:27658"/>
        <dbReference type="ChEBI" id="CHEBI:57259"/>
        <dbReference type="ChEBI" id="CHEBI:62877"/>
        <dbReference type="EC" id="5.4.2.7"/>
    </reaction>
</comment>
<keyword evidence="8" id="KW-1185">Reference proteome</keyword>
<feature type="binding site" evidence="4">
    <location>
        <position position="316"/>
    </location>
    <ligand>
        <name>Mn(2+)</name>
        <dbReference type="ChEBI" id="CHEBI:29035"/>
        <label>1</label>
    </ligand>
</feature>
<dbReference type="InterPro" id="IPR017850">
    <property type="entry name" value="Alkaline_phosphatase_core_sf"/>
</dbReference>
<dbReference type="SUPFAM" id="SSF53649">
    <property type="entry name" value="Alkaline phosphatase-like"/>
    <property type="match status" value="1"/>
</dbReference>
<dbReference type="Gene3D" id="3.30.70.1250">
    <property type="entry name" value="Phosphopentomutase"/>
    <property type="match status" value="1"/>
</dbReference>
<comment type="similarity">
    <text evidence="1 4">Belongs to the phosphopentomutase family.</text>
</comment>
<feature type="binding site" evidence="4">
    <location>
        <position position="315"/>
    </location>
    <ligand>
        <name>Mn(2+)</name>
        <dbReference type="ChEBI" id="CHEBI:29035"/>
        <label>1</label>
    </ligand>
</feature>
<comment type="catalytic activity">
    <reaction evidence="4">
        <text>alpha-D-ribose 1-phosphate = D-ribose 5-phosphate</text>
        <dbReference type="Rhea" id="RHEA:18793"/>
        <dbReference type="ChEBI" id="CHEBI:57720"/>
        <dbReference type="ChEBI" id="CHEBI:78346"/>
        <dbReference type="EC" id="5.4.2.7"/>
    </reaction>
</comment>
<dbReference type="NCBIfam" id="NF003766">
    <property type="entry name" value="PRK05362.1"/>
    <property type="match status" value="1"/>
</dbReference>
<keyword evidence="4" id="KW-0963">Cytoplasm</keyword>
<evidence type="ECO:0000313" key="7">
    <source>
        <dbReference type="EMBL" id="MBL6458183.1"/>
    </source>
</evidence>
<dbReference type="PANTHER" id="PTHR21110">
    <property type="entry name" value="PHOSPHOPENTOMUTASE"/>
    <property type="match status" value="1"/>
</dbReference>
<sequence>MMRCLLIVLDSVGVGHAPDAADYGDAGADTLGHLFATTSLHLPALWSLGLGRIMGVDGAPSAASWGRMRPRSTGKDSTTGHWEIAGVELAQPFAVFEHFPPELVQAIEAEAGIRFIGNLPASGTQIIAELGGEHCRTGRPILYTSADSVLQIAAHESVVPVERLMEICTIARRHADRWRIGRVIARPFIGQEGDFHRTSQRHDFAMQPPPTILDALDGAGLPVKAVGKIADLFAGRGIAETWPTTSNADGMRRIEAVWETTRAGLVFANLVDFDTEHGHRRDVQGYARALERFDRWLAGFLPACTGQDLLIITADHGNDPTFRGTDHTREEVPLILRHAGPPSSLGTSDGFADVAATLAAYFGIVPWPIGRSLLP</sequence>
<evidence type="ECO:0000256" key="5">
    <source>
        <dbReference type="NCBIfam" id="TIGR01696"/>
    </source>
</evidence>
<protein>
    <recommendedName>
        <fullName evidence="4 5">Phosphopentomutase</fullName>
        <ecNumber evidence="4 5">5.4.2.7</ecNumber>
    </recommendedName>
    <alternativeName>
        <fullName evidence="4">Phosphodeoxyribomutase</fullName>
    </alternativeName>
</protein>
<evidence type="ECO:0000256" key="4">
    <source>
        <dbReference type="HAMAP-Rule" id="MF_00740"/>
    </source>
</evidence>
<comment type="cofactor">
    <cofactor evidence="4">
        <name>Mn(2+)</name>
        <dbReference type="ChEBI" id="CHEBI:29035"/>
    </cofactor>
    <text evidence="4">Binds 2 manganese ions.</text>
</comment>
<comment type="caution">
    <text evidence="7">The sequence shown here is derived from an EMBL/GenBank/DDBJ whole genome shotgun (WGS) entry which is preliminary data.</text>
</comment>
<dbReference type="CDD" id="cd16009">
    <property type="entry name" value="PPM"/>
    <property type="match status" value="1"/>
</dbReference>
<feature type="domain" description="Metalloenzyme" evidence="6">
    <location>
        <begin position="2"/>
        <end position="364"/>
    </location>
</feature>
<dbReference type="HAMAP" id="MF_00740">
    <property type="entry name" value="Phosphopentomut"/>
    <property type="match status" value="1"/>
</dbReference>
<dbReference type="GO" id="GO:0008973">
    <property type="term" value="F:phosphopentomutase activity"/>
    <property type="evidence" value="ECO:0007669"/>
    <property type="project" value="UniProtKB-EC"/>
</dbReference>
<keyword evidence="2 4" id="KW-0479">Metal-binding</keyword>
<comment type="pathway">
    <text evidence="4">Carbohydrate degradation; 2-deoxy-D-ribose 1-phosphate degradation; D-glyceraldehyde 3-phosphate and acetaldehyde from 2-deoxy-alpha-D-ribose 1-phosphate: step 1/2.</text>
</comment>
<dbReference type="Proteomes" id="UP000606490">
    <property type="component" value="Unassembled WGS sequence"/>
</dbReference>
<dbReference type="SUPFAM" id="SSF143856">
    <property type="entry name" value="DeoB insert domain-like"/>
    <property type="match status" value="1"/>
</dbReference>
<keyword evidence="3 4" id="KW-0464">Manganese</keyword>
<proteinExistence type="inferred from homology"/>
<reference evidence="7 8" key="1">
    <citation type="submission" date="2021-01" db="EMBL/GenBank/DDBJ databases">
        <title>Belnapia mucosa sp. nov. and Belnapia arida sp. nov., isolated from the Tabernas Desert (Almeria, Spain).</title>
        <authorList>
            <person name="Molina-Menor E."/>
            <person name="Vidal-Verdu A."/>
            <person name="Calonge A."/>
            <person name="Satari L."/>
            <person name="Pereto Magraner J."/>
            <person name="Porcar Miralles M."/>
        </authorList>
    </citation>
    <scope>NUCLEOTIDE SEQUENCE [LARGE SCALE GENOMIC DNA]</scope>
    <source>
        <strain evidence="7 8">T6</strain>
    </source>
</reference>
<gene>
    <name evidence="4" type="primary">deoB</name>
    <name evidence="7" type="ORF">JMJ55_22865</name>
</gene>
<accession>A0ABS1VCS1</accession>
<feature type="binding site" evidence="4">
    <location>
        <position position="279"/>
    </location>
    <ligand>
        <name>Mn(2+)</name>
        <dbReference type="ChEBI" id="CHEBI:29035"/>
        <label>2</label>
    </ligand>
</feature>
<evidence type="ECO:0000313" key="8">
    <source>
        <dbReference type="Proteomes" id="UP000606490"/>
    </source>
</evidence>
<dbReference type="Gene3D" id="3.40.720.10">
    <property type="entry name" value="Alkaline Phosphatase, subunit A"/>
    <property type="match status" value="1"/>
</dbReference>
<organism evidence="7 8">
    <name type="scientific">Belnapia mucosa</name>
    <dbReference type="NCBI Taxonomy" id="2804532"/>
    <lineage>
        <taxon>Bacteria</taxon>
        <taxon>Pseudomonadati</taxon>
        <taxon>Pseudomonadota</taxon>
        <taxon>Alphaproteobacteria</taxon>
        <taxon>Acetobacterales</taxon>
        <taxon>Roseomonadaceae</taxon>
        <taxon>Belnapia</taxon>
    </lineage>
</organism>
<evidence type="ECO:0000259" key="6">
    <source>
        <dbReference type="Pfam" id="PF01676"/>
    </source>
</evidence>
<dbReference type="InterPro" id="IPR006124">
    <property type="entry name" value="Metalloenzyme"/>
</dbReference>
<dbReference type="EC" id="5.4.2.7" evidence="4 5"/>
<name>A0ABS1VCS1_9PROT</name>
<feature type="binding site" evidence="4">
    <location>
        <position position="10"/>
    </location>
    <ligand>
        <name>Mn(2+)</name>
        <dbReference type="ChEBI" id="CHEBI:29035"/>
        <label>1</label>
    </ligand>
</feature>
<dbReference type="InterPro" id="IPR010045">
    <property type="entry name" value="DeoB"/>
</dbReference>
<comment type="subcellular location">
    <subcellularLocation>
        <location evidence="4">Cytoplasm</location>
    </subcellularLocation>
</comment>
<feature type="binding site" evidence="4">
    <location>
        <position position="327"/>
    </location>
    <ligand>
        <name>Mn(2+)</name>
        <dbReference type="ChEBI" id="CHEBI:29035"/>
        <label>2</label>
    </ligand>
</feature>
<evidence type="ECO:0000256" key="3">
    <source>
        <dbReference type="ARBA" id="ARBA00023211"/>
    </source>
</evidence>
<feature type="binding site" evidence="4">
    <location>
        <position position="274"/>
    </location>
    <ligand>
        <name>Mn(2+)</name>
        <dbReference type="ChEBI" id="CHEBI:29035"/>
        <label>2</label>
    </ligand>
</feature>